<accession>A0A067T5X2</accession>
<keyword evidence="1" id="KW-0812">Transmembrane</keyword>
<proteinExistence type="predicted"/>
<organism evidence="2 3">
    <name type="scientific">Galerina marginata (strain CBS 339.88)</name>
    <dbReference type="NCBI Taxonomy" id="685588"/>
    <lineage>
        <taxon>Eukaryota</taxon>
        <taxon>Fungi</taxon>
        <taxon>Dikarya</taxon>
        <taxon>Basidiomycota</taxon>
        <taxon>Agaricomycotina</taxon>
        <taxon>Agaricomycetes</taxon>
        <taxon>Agaricomycetidae</taxon>
        <taxon>Agaricales</taxon>
        <taxon>Agaricineae</taxon>
        <taxon>Strophariaceae</taxon>
        <taxon>Galerina</taxon>
    </lineage>
</organism>
<feature type="transmembrane region" description="Helical" evidence="1">
    <location>
        <begin position="20"/>
        <end position="41"/>
    </location>
</feature>
<dbReference type="EMBL" id="KL142376">
    <property type="protein sequence ID" value="KDR77757.1"/>
    <property type="molecule type" value="Genomic_DNA"/>
</dbReference>
<protein>
    <submittedName>
        <fullName evidence="2">Uncharacterized protein</fullName>
    </submittedName>
</protein>
<keyword evidence="3" id="KW-1185">Reference proteome</keyword>
<evidence type="ECO:0000256" key="1">
    <source>
        <dbReference type="SAM" id="Phobius"/>
    </source>
</evidence>
<dbReference type="AlphaFoldDB" id="A0A067T5X2"/>
<sequence length="83" mass="9339">MRPESEDLGPRSSPVTRPSLLAWPSVTPISGVGYLLVVLLIRKHVAPGFREAYRKVKRSHIRRRHLSRRSGGASLETQDIILI</sequence>
<name>A0A067T5X2_GALM3</name>
<gene>
    <name evidence="2" type="ORF">GALMADRAFT_412548</name>
</gene>
<dbReference type="HOGENOM" id="CLU_2542714_0_0_1"/>
<keyword evidence="1" id="KW-0472">Membrane</keyword>
<reference evidence="3" key="1">
    <citation type="journal article" date="2014" name="Proc. Natl. Acad. Sci. U.S.A.">
        <title>Extensive sampling of basidiomycete genomes demonstrates inadequacy of the white-rot/brown-rot paradigm for wood decay fungi.</title>
        <authorList>
            <person name="Riley R."/>
            <person name="Salamov A.A."/>
            <person name="Brown D.W."/>
            <person name="Nagy L.G."/>
            <person name="Floudas D."/>
            <person name="Held B.W."/>
            <person name="Levasseur A."/>
            <person name="Lombard V."/>
            <person name="Morin E."/>
            <person name="Otillar R."/>
            <person name="Lindquist E.A."/>
            <person name="Sun H."/>
            <person name="LaButti K.M."/>
            <person name="Schmutz J."/>
            <person name="Jabbour D."/>
            <person name="Luo H."/>
            <person name="Baker S.E."/>
            <person name="Pisabarro A.G."/>
            <person name="Walton J.D."/>
            <person name="Blanchette R.A."/>
            <person name="Henrissat B."/>
            <person name="Martin F."/>
            <person name="Cullen D."/>
            <person name="Hibbett D.S."/>
            <person name="Grigoriev I.V."/>
        </authorList>
    </citation>
    <scope>NUCLEOTIDE SEQUENCE [LARGE SCALE GENOMIC DNA]</scope>
    <source>
        <strain evidence="3">CBS 339.88</strain>
    </source>
</reference>
<evidence type="ECO:0000313" key="2">
    <source>
        <dbReference type="EMBL" id="KDR77757.1"/>
    </source>
</evidence>
<keyword evidence="1" id="KW-1133">Transmembrane helix</keyword>
<evidence type="ECO:0000313" key="3">
    <source>
        <dbReference type="Proteomes" id="UP000027222"/>
    </source>
</evidence>
<dbReference type="Proteomes" id="UP000027222">
    <property type="component" value="Unassembled WGS sequence"/>
</dbReference>